<dbReference type="InterPro" id="IPR015883">
    <property type="entry name" value="Glyco_hydro_20_cat"/>
</dbReference>
<evidence type="ECO:0000259" key="10">
    <source>
        <dbReference type="Pfam" id="PF07691"/>
    </source>
</evidence>
<proteinExistence type="inferred from homology"/>
<sequence length="1405" mass="156375">MKNLVGYIGWLCCCFFPLYAAGDNGGIIPAPAVVVKHAGTFTFDTHTVILADPDTRAECRFLEDYLQQHLHWQQAIQFRNTAANGNGHMLLITTQGADKLPEGGYRLLISGSRITLTGKGAGLFYGIQSLIQLFPVEKGSTAALPCMEIVDQPRFAYRGLMLDVARHFFSVAEVKKVIDLMARYKLNNFHWHLTDNQGWRIAIKKYPRLTETGAYRWLTKFHDNRDWLDSVKYGGFYTAADIREVVAYAAQRYINIIPEIEMPGHSGAALTAYPALKCPLPAGVKDSTAYQVVYRPTEETFHFLEDILSEVAELFPGKYIHVGGDEVNHTPWMQDSVSQRLIRTQQLKDEHGLQSYFIQRIGQFLRTKGKQLIGWDEIVAGGLPPGAVVMSWRNEEGGIAAALQQHPVIMSSEPNGMYFDVYQSSADTEPVNRWGYAPLSLTYSYDPVPAVLPEAARRCIWGVQANIWTEWIATPAKLQYMILPRMLALAEVAWSPVAQKNFDRFYHQTVPLHLARLEQEGLNYKVPPAMGVSDTTMIGHDFTFDLAATIPGAKIYYTLNGRIPDDTDLEYTGPLHFLVPENEKRMLRTLVITPAGRRSVATRTVMYNRLPAPPVTVKDIRPGIRYTLRNGFFSDMGALECGTVKERGVSEDVDAATFRKYGTPFGLTYDGWLRIDSTGIYNFSLASVASSKLSIDNEIVADNTIPHVRFERTGAMPLMKGFHRITLQYIDTAAPKYLLKVVIRDPANKKMDLASLLYHTADEDVLPLVYDSIQPDRIAAAFKSAAAARAGVMSLPGDAQRWWRYRDSLKTKIIQSTHLVVDHQLPLRMQQTGTLKKRGYEIRNIFFQTRPGVYATATLFVPDGKGPFPAVITMSGHSPNGRLYEKYQAVGQVLALNGYVSLHIDPWGAGERTTTHGVFEYHGANRGASLMDIGETLMGMQLTDNIRGVDLLESLPFVDRKNIGATGASGGGNQTMYLAAMDERIKAAVPVVSVGTFESYVMQSNCVCELLPDGLTYTEEAALLAMVAPRAIKMCNGNKDSNPTFYPSEMLRSFQKAHPVFDMLGVGNNISYQVFDLPHGYEKEDREAMLGWFNLHLKRVGDGSPVAEDRLQPVSPEQLMTFAANRRDTGVKSTAAFCAEQGAALHQALLSKKFIDAAAKRQDLQQILRREKNIGLKSLDTFPRVKGWDRWVLELSEGTRLPLLHQSPSNGHDYTIICNPGGKDSIDPALIHELEQKGMGIIVIDLLGTGENNSAAAAAFDARLVPFHTLSRTSLWLGKTIIGQWMEELQVTIQFLKQHQKAGNISIDGTKETGLAALFLSALTRDVNQVVLRDAPLSYQLQTPVTDYYSMAIHLPGIIGWGDVALAAAMSYARTTFVHPRTISGELTTDTKFHILTAELKKRLR</sequence>
<dbReference type="EMBL" id="JACVFC010000001">
    <property type="protein sequence ID" value="MBC9929393.1"/>
    <property type="molecule type" value="Genomic_DNA"/>
</dbReference>
<dbReference type="Gene3D" id="3.40.50.1820">
    <property type="entry name" value="alpha/beta hydrolase"/>
    <property type="match status" value="2"/>
</dbReference>
<evidence type="ECO:0000256" key="6">
    <source>
        <dbReference type="SAM" id="SignalP"/>
    </source>
</evidence>
<evidence type="ECO:0000259" key="7">
    <source>
        <dbReference type="Pfam" id="PF00728"/>
    </source>
</evidence>
<evidence type="ECO:0000256" key="5">
    <source>
        <dbReference type="ARBA" id="ARBA00023295"/>
    </source>
</evidence>
<comment type="caution">
    <text evidence="12">The sequence shown here is derived from an EMBL/GenBank/DDBJ whole genome shotgun (WGS) entry which is preliminary data.</text>
</comment>
<dbReference type="InterPro" id="IPR059177">
    <property type="entry name" value="GH29D-like_dom"/>
</dbReference>
<gene>
    <name evidence="12" type="ORF">ICL07_03350</name>
</gene>
<evidence type="ECO:0000313" key="12">
    <source>
        <dbReference type="EMBL" id="MBC9929393.1"/>
    </source>
</evidence>
<dbReference type="SUPFAM" id="SSF51445">
    <property type="entry name" value="(Trans)glycosidases"/>
    <property type="match status" value="1"/>
</dbReference>
<evidence type="ECO:0000256" key="4">
    <source>
        <dbReference type="ARBA" id="ARBA00022801"/>
    </source>
</evidence>
<evidence type="ECO:0000313" key="13">
    <source>
        <dbReference type="Proteomes" id="UP000659124"/>
    </source>
</evidence>
<evidence type="ECO:0000259" key="9">
    <source>
        <dbReference type="Pfam" id="PF05448"/>
    </source>
</evidence>
<dbReference type="InterPro" id="IPR011658">
    <property type="entry name" value="PA14_dom"/>
</dbReference>
<evidence type="ECO:0000259" key="8">
    <source>
        <dbReference type="Pfam" id="PF02838"/>
    </source>
</evidence>
<dbReference type="EC" id="3.2.1.52" evidence="3"/>
<dbReference type="RefSeq" id="WP_188086525.1">
    <property type="nucleotide sequence ID" value="NZ_JACVFC010000001.1"/>
</dbReference>
<keyword evidence="13" id="KW-1185">Reference proteome</keyword>
<dbReference type="Pfam" id="PF07691">
    <property type="entry name" value="PA14"/>
    <property type="match status" value="1"/>
</dbReference>
<accession>A0ABR7TG57</accession>
<dbReference type="InterPro" id="IPR008391">
    <property type="entry name" value="AXE1_dom"/>
</dbReference>
<protein>
    <recommendedName>
        <fullName evidence="3">beta-N-acetylhexosaminidase</fullName>
        <ecNumber evidence="3">3.2.1.52</ecNumber>
    </recommendedName>
</protein>
<dbReference type="InterPro" id="IPR017853">
    <property type="entry name" value="GH"/>
</dbReference>
<evidence type="ECO:0000256" key="3">
    <source>
        <dbReference type="ARBA" id="ARBA00012663"/>
    </source>
</evidence>
<evidence type="ECO:0000259" key="11">
    <source>
        <dbReference type="Pfam" id="PF13290"/>
    </source>
</evidence>
<organism evidence="12 13">
    <name type="scientific">Chitinophaga qingshengii</name>
    <dbReference type="NCBI Taxonomy" id="1569794"/>
    <lineage>
        <taxon>Bacteria</taxon>
        <taxon>Pseudomonadati</taxon>
        <taxon>Bacteroidota</taxon>
        <taxon>Chitinophagia</taxon>
        <taxon>Chitinophagales</taxon>
        <taxon>Chitinophagaceae</taxon>
        <taxon>Chitinophaga</taxon>
    </lineage>
</organism>
<dbReference type="PANTHER" id="PTHR22600:SF57">
    <property type="entry name" value="BETA-N-ACETYLHEXOSAMINIDASE"/>
    <property type="match status" value="1"/>
</dbReference>
<dbReference type="Gene3D" id="3.20.20.80">
    <property type="entry name" value="Glycosidases"/>
    <property type="match status" value="1"/>
</dbReference>
<dbReference type="SUPFAM" id="SSF55545">
    <property type="entry name" value="beta-N-acetylhexosaminidase-like domain"/>
    <property type="match status" value="1"/>
</dbReference>
<dbReference type="InterPro" id="IPR025705">
    <property type="entry name" value="Beta_hexosaminidase_sua/sub"/>
</dbReference>
<dbReference type="Pfam" id="PF05448">
    <property type="entry name" value="AXE1"/>
    <property type="match status" value="1"/>
</dbReference>
<keyword evidence="5" id="KW-0326">Glycosidase</keyword>
<dbReference type="PRINTS" id="PR00738">
    <property type="entry name" value="GLHYDRLASE20"/>
</dbReference>
<evidence type="ECO:0000256" key="2">
    <source>
        <dbReference type="ARBA" id="ARBA00006285"/>
    </source>
</evidence>
<feature type="domain" description="GH29D-like beta-sandwich" evidence="11">
    <location>
        <begin position="544"/>
        <end position="599"/>
    </location>
</feature>
<feature type="domain" description="Glycoside hydrolase family 20 catalytic" evidence="7">
    <location>
        <begin position="155"/>
        <end position="496"/>
    </location>
</feature>
<dbReference type="SUPFAM" id="SSF53474">
    <property type="entry name" value="alpha/beta-Hydrolases"/>
    <property type="match status" value="2"/>
</dbReference>
<feature type="domain" description="Acetyl xylan esterase" evidence="9">
    <location>
        <begin position="840"/>
        <end position="992"/>
    </location>
</feature>
<dbReference type="CDD" id="cd06563">
    <property type="entry name" value="GH20_chitobiase-like"/>
    <property type="match status" value="1"/>
</dbReference>
<comment type="catalytic activity">
    <reaction evidence="1">
        <text>Hydrolysis of terminal non-reducing N-acetyl-D-hexosamine residues in N-acetyl-beta-D-hexosaminides.</text>
        <dbReference type="EC" id="3.2.1.52"/>
    </reaction>
</comment>
<keyword evidence="4" id="KW-0378">Hydrolase</keyword>
<feature type="domain" description="Beta-hexosaminidase bacterial type N-terminal" evidence="8">
    <location>
        <begin position="26"/>
        <end position="152"/>
    </location>
</feature>
<name>A0ABR7TG57_9BACT</name>
<dbReference type="InterPro" id="IPR029058">
    <property type="entry name" value="AB_hydrolase_fold"/>
</dbReference>
<feature type="domain" description="PA14" evidence="10">
    <location>
        <begin position="657"/>
        <end position="706"/>
    </location>
</feature>
<comment type="similarity">
    <text evidence="2">Belongs to the glycosyl hydrolase 20 family.</text>
</comment>
<feature type="chain" id="PRO_5046500881" description="beta-N-acetylhexosaminidase" evidence="6">
    <location>
        <begin position="21"/>
        <end position="1405"/>
    </location>
</feature>
<feature type="signal peptide" evidence="6">
    <location>
        <begin position="1"/>
        <end position="20"/>
    </location>
</feature>
<dbReference type="Proteomes" id="UP000659124">
    <property type="component" value="Unassembled WGS sequence"/>
</dbReference>
<dbReference type="InterPro" id="IPR015882">
    <property type="entry name" value="HEX_bac_N"/>
</dbReference>
<dbReference type="Pfam" id="PF13290">
    <property type="entry name" value="CHB_HEX_C_1"/>
    <property type="match status" value="1"/>
</dbReference>
<reference evidence="12 13" key="1">
    <citation type="submission" date="2020-09" db="EMBL/GenBank/DDBJ databases">
        <title>Genome sequences of type strains of Chitinophaga qingshengii and Chitinophaga varians.</title>
        <authorList>
            <person name="Kittiwongwattana C."/>
        </authorList>
    </citation>
    <scope>NUCLEOTIDE SEQUENCE [LARGE SCALE GENOMIC DNA]</scope>
    <source>
        <strain evidence="12 13">JCM 30026</strain>
    </source>
</reference>
<dbReference type="PANTHER" id="PTHR22600">
    <property type="entry name" value="BETA-HEXOSAMINIDASE"/>
    <property type="match status" value="1"/>
</dbReference>
<keyword evidence="6" id="KW-0732">Signal</keyword>
<evidence type="ECO:0000256" key="1">
    <source>
        <dbReference type="ARBA" id="ARBA00001231"/>
    </source>
</evidence>
<dbReference type="SUPFAM" id="SSF56988">
    <property type="entry name" value="Anthrax protective antigen"/>
    <property type="match status" value="1"/>
</dbReference>
<dbReference type="Pfam" id="PF00728">
    <property type="entry name" value="Glyco_hydro_20"/>
    <property type="match status" value="1"/>
</dbReference>
<dbReference type="Gene3D" id="3.30.379.10">
    <property type="entry name" value="Chitobiase/beta-hexosaminidase domain 2-like"/>
    <property type="match status" value="1"/>
</dbReference>
<dbReference type="Pfam" id="PF02838">
    <property type="entry name" value="Glyco_hydro_20b"/>
    <property type="match status" value="1"/>
</dbReference>
<dbReference type="InterPro" id="IPR029018">
    <property type="entry name" value="Hex-like_dom2"/>
</dbReference>